<name>A0A5K3FIB2_MESCO</name>
<evidence type="ECO:0000256" key="1">
    <source>
        <dbReference type="SAM" id="MobiDB-lite"/>
    </source>
</evidence>
<sequence length="54" mass="6139">MPKPSNDGHIRAPTLPDPPLNHRVTPSSRWICVCVLFSSNRRYCSRTFLSRALS</sequence>
<dbReference type="WBParaSite" id="MCU_007612-RA">
    <property type="protein sequence ID" value="MCU_007612-RA"/>
    <property type="gene ID" value="MCU_007612"/>
</dbReference>
<proteinExistence type="predicted"/>
<protein>
    <submittedName>
        <fullName evidence="2">Uncharacterized protein</fullName>
    </submittedName>
</protein>
<organism evidence="2">
    <name type="scientific">Mesocestoides corti</name>
    <name type="common">Flatworm</name>
    <dbReference type="NCBI Taxonomy" id="53468"/>
    <lineage>
        <taxon>Eukaryota</taxon>
        <taxon>Metazoa</taxon>
        <taxon>Spiralia</taxon>
        <taxon>Lophotrochozoa</taxon>
        <taxon>Platyhelminthes</taxon>
        <taxon>Cestoda</taxon>
        <taxon>Eucestoda</taxon>
        <taxon>Cyclophyllidea</taxon>
        <taxon>Mesocestoididae</taxon>
        <taxon>Mesocestoides</taxon>
    </lineage>
</organism>
<feature type="compositionally biased region" description="Basic and acidic residues" evidence="1">
    <location>
        <begin position="1"/>
        <end position="10"/>
    </location>
</feature>
<evidence type="ECO:0000313" key="2">
    <source>
        <dbReference type="WBParaSite" id="MCU_007612-RA"/>
    </source>
</evidence>
<reference evidence="2" key="1">
    <citation type="submission" date="2019-11" db="UniProtKB">
        <authorList>
            <consortium name="WormBaseParasite"/>
        </authorList>
    </citation>
    <scope>IDENTIFICATION</scope>
</reference>
<feature type="region of interest" description="Disordered" evidence="1">
    <location>
        <begin position="1"/>
        <end position="21"/>
    </location>
</feature>
<dbReference type="AlphaFoldDB" id="A0A5K3FIB2"/>
<accession>A0A5K3FIB2</accession>